<evidence type="ECO:0000313" key="1">
    <source>
        <dbReference type="EMBL" id="KAJ9087318.1"/>
    </source>
</evidence>
<evidence type="ECO:0000313" key="2">
    <source>
        <dbReference type="Proteomes" id="UP001165960"/>
    </source>
</evidence>
<dbReference type="Proteomes" id="UP001165960">
    <property type="component" value="Unassembled WGS sequence"/>
</dbReference>
<dbReference type="EMBL" id="QTSX02000287">
    <property type="protein sequence ID" value="KAJ9087318.1"/>
    <property type="molecule type" value="Genomic_DNA"/>
</dbReference>
<sequence>MQDIHCKHAIRKGRLLLRSLDLVCNLSIMATVLSMLVFASRYADTEFEYVTASGEELTARVFPRSVDSRPSRGLLAVACLSLLFSILVMIGYIWSHKTSGKISSILLIVELVICFSLGMSSFAASSTFQIPKLRKLVRTDLWASFCSPIRKPAPGAPLLPPDINTSFYSLCLAGDWSVMCGFLSGSLQIVMATTVILSLIRLYTKHKRRIAEVTMDGF</sequence>
<proteinExistence type="predicted"/>
<protein>
    <submittedName>
        <fullName evidence="1">Uncharacterized protein</fullName>
    </submittedName>
</protein>
<gene>
    <name evidence="1" type="ORF">DSO57_1034469</name>
</gene>
<keyword evidence="2" id="KW-1185">Reference proteome</keyword>
<name>A0ACC2UKG4_9FUNG</name>
<comment type="caution">
    <text evidence="1">The sequence shown here is derived from an EMBL/GenBank/DDBJ whole genome shotgun (WGS) entry which is preliminary data.</text>
</comment>
<reference evidence="1" key="1">
    <citation type="submission" date="2022-04" db="EMBL/GenBank/DDBJ databases">
        <title>Genome of the entomopathogenic fungus Entomophthora muscae.</title>
        <authorList>
            <person name="Elya C."/>
            <person name="Lovett B.R."/>
            <person name="Lee E."/>
            <person name="Macias A.M."/>
            <person name="Hajek A.E."/>
            <person name="De Bivort B.L."/>
            <person name="Kasson M.T."/>
            <person name="De Fine Licht H.H."/>
            <person name="Stajich J.E."/>
        </authorList>
    </citation>
    <scope>NUCLEOTIDE SEQUENCE</scope>
    <source>
        <strain evidence="1">Berkeley</strain>
    </source>
</reference>
<accession>A0ACC2UKG4</accession>
<organism evidence="1 2">
    <name type="scientific">Entomophthora muscae</name>
    <dbReference type="NCBI Taxonomy" id="34485"/>
    <lineage>
        <taxon>Eukaryota</taxon>
        <taxon>Fungi</taxon>
        <taxon>Fungi incertae sedis</taxon>
        <taxon>Zoopagomycota</taxon>
        <taxon>Entomophthoromycotina</taxon>
        <taxon>Entomophthoromycetes</taxon>
        <taxon>Entomophthorales</taxon>
        <taxon>Entomophthoraceae</taxon>
        <taxon>Entomophthora</taxon>
    </lineage>
</organism>